<keyword evidence="3" id="KW-1185">Reference proteome</keyword>
<organism evidence="2 3">
    <name type="scientific">Paenibacillus flagellatus</name>
    <dbReference type="NCBI Taxonomy" id="2211139"/>
    <lineage>
        <taxon>Bacteria</taxon>
        <taxon>Bacillati</taxon>
        <taxon>Bacillota</taxon>
        <taxon>Bacilli</taxon>
        <taxon>Bacillales</taxon>
        <taxon>Paenibacillaceae</taxon>
        <taxon>Paenibacillus</taxon>
    </lineage>
</organism>
<sequence>MSVQITINGGDAAEAVKELSALASHLVPAPGSIPAPAAAPDAKSTSAPDTDDADEDEEESESEKVPTVIELREKAAVIGKTAEGKKAVKALLTKYESNSLSEVPEKKRTAFLKELEKLAAEGNE</sequence>
<dbReference type="OrthoDB" id="2666740at2"/>
<feature type="region of interest" description="Disordered" evidence="1">
    <location>
        <begin position="27"/>
        <end position="66"/>
    </location>
</feature>
<name>A0A2V5KNY1_9BACL</name>
<evidence type="ECO:0000256" key="1">
    <source>
        <dbReference type="SAM" id="MobiDB-lite"/>
    </source>
</evidence>
<reference evidence="2 3" key="1">
    <citation type="submission" date="2018-05" db="EMBL/GenBank/DDBJ databases">
        <title>Paenibacillus flagellatus sp. nov., isolated from selenium mineral soil.</title>
        <authorList>
            <person name="Dai X."/>
        </authorList>
    </citation>
    <scope>NUCLEOTIDE SEQUENCE [LARGE SCALE GENOMIC DNA]</scope>
    <source>
        <strain evidence="2 3">DXL2</strain>
    </source>
</reference>
<evidence type="ECO:0000313" key="2">
    <source>
        <dbReference type="EMBL" id="PYI57050.1"/>
    </source>
</evidence>
<evidence type="ECO:0008006" key="4">
    <source>
        <dbReference type="Google" id="ProtNLM"/>
    </source>
</evidence>
<dbReference type="AlphaFoldDB" id="A0A2V5KNY1"/>
<proteinExistence type="predicted"/>
<protein>
    <recommendedName>
        <fullName evidence="4">rRNA biogenesis protein rrp5</fullName>
    </recommendedName>
</protein>
<dbReference type="EMBL" id="QJVJ01000001">
    <property type="protein sequence ID" value="PYI57050.1"/>
    <property type="molecule type" value="Genomic_DNA"/>
</dbReference>
<accession>A0A2V5KNY1</accession>
<feature type="compositionally biased region" description="Low complexity" evidence="1">
    <location>
        <begin position="28"/>
        <end position="48"/>
    </location>
</feature>
<dbReference type="RefSeq" id="WP_110838091.1">
    <property type="nucleotide sequence ID" value="NZ_QJVJ01000001.1"/>
</dbReference>
<comment type="caution">
    <text evidence="2">The sequence shown here is derived from an EMBL/GenBank/DDBJ whole genome shotgun (WGS) entry which is preliminary data.</text>
</comment>
<feature type="compositionally biased region" description="Acidic residues" evidence="1">
    <location>
        <begin position="49"/>
        <end position="61"/>
    </location>
</feature>
<gene>
    <name evidence="2" type="ORF">DLM86_00965</name>
</gene>
<evidence type="ECO:0000313" key="3">
    <source>
        <dbReference type="Proteomes" id="UP000247476"/>
    </source>
</evidence>
<dbReference type="Proteomes" id="UP000247476">
    <property type="component" value="Unassembled WGS sequence"/>
</dbReference>